<gene>
    <name evidence="2" type="primary">Cnig_chr_X.g24994</name>
    <name evidence="2" type="ORF">B9Z55_024994</name>
</gene>
<proteinExistence type="predicted"/>
<dbReference type="AlphaFoldDB" id="A0A2G5SWD4"/>
<feature type="transmembrane region" description="Helical" evidence="1">
    <location>
        <begin position="41"/>
        <end position="66"/>
    </location>
</feature>
<evidence type="ECO:0000313" key="2">
    <source>
        <dbReference type="EMBL" id="PIC19444.1"/>
    </source>
</evidence>
<feature type="transmembrane region" description="Helical" evidence="1">
    <location>
        <begin position="136"/>
        <end position="156"/>
    </location>
</feature>
<reference evidence="3" key="1">
    <citation type="submission" date="2017-10" db="EMBL/GenBank/DDBJ databases">
        <title>Rapid genome shrinkage in a self-fertile nematode reveals novel sperm competition proteins.</title>
        <authorList>
            <person name="Yin D."/>
            <person name="Schwarz E.M."/>
            <person name="Thomas C.G."/>
            <person name="Felde R.L."/>
            <person name="Korf I.F."/>
            <person name="Cutter A.D."/>
            <person name="Schartner C.M."/>
            <person name="Ralston E.J."/>
            <person name="Meyer B.J."/>
            <person name="Haag E.S."/>
        </authorList>
    </citation>
    <scope>NUCLEOTIDE SEQUENCE [LARGE SCALE GENOMIC DNA]</scope>
    <source>
        <strain evidence="3">JU1422</strain>
    </source>
</reference>
<sequence>MTENQYHPAVNHMFSPRGRARTGGDFAADPDSSCICMPIKFWFIMLALIHLCLVIISLSVKFYYIFEVIFKFSDTLNTLNLQTIIVVLSLFIICLPDIFAVFVHYLIQLIFWFVTAIIYLVVLIKEAEKEADAGRITLFLLYITLCLTYAIIYFRLVVAGR</sequence>
<accession>A0A2G5SWD4</accession>
<keyword evidence="3" id="KW-1185">Reference proteome</keyword>
<feature type="transmembrane region" description="Helical" evidence="1">
    <location>
        <begin position="78"/>
        <end position="99"/>
    </location>
</feature>
<dbReference type="EMBL" id="PDUG01000006">
    <property type="protein sequence ID" value="PIC19444.1"/>
    <property type="molecule type" value="Genomic_DNA"/>
</dbReference>
<protein>
    <submittedName>
        <fullName evidence="2">Uncharacterized protein</fullName>
    </submittedName>
</protein>
<dbReference type="Proteomes" id="UP000230233">
    <property type="component" value="Chromosome X"/>
</dbReference>
<keyword evidence="1" id="KW-0812">Transmembrane</keyword>
<keyword evidence="1" id="KW-1133">Transmembrane helix</keyword>
<feature type="transmembrane region" description="Helical" evidence="1">
    <location>
        <begin position="105"/>
        <end position="124"/>
    </location>
</feature>
<organism evidence="2 3">
    <name type="scientific">Caenorhabditis nigoni</name>
    <dbReference type="NCBI Taxonomy" id="1611254"/>
    <lineage>
        <taxon>Eukaryota</taxon>
        <taxon>Metazoa</taxon>
        <taxon>Ecdysozoa</taxon>
        <taxon>Nematoda</taxon>
        <taxon>Chromadorea</taxon>
        <taxon>Rhabditida</taxon>
        <taxon>Rhabditina</taxon>
        <taxon>Rhabditomorpha</taxon>
        <taxon>Rhabditoidea</taxon>
        <taxon>Rhabditidae</taxon>
        <taxon>Peloderinae</taxon>
        <taxon>Caenorhabditis</taxon>
    </lineage>
</organism>
<keyword evidence="1" id="KW-0472">Membrane</keyword>
<name>A0A2G5SWD4_9PELO</name>
<evidence type="ECO:0000313" key="3">
    <source>
        <dbReference type="Proteomes" id="UP000230233"/>
    </source>
</evidence>
<evidence type="ECO:0000256" key="1">
    <source>
        <dbReference type="SAM" id="Phobius"/>
    </source>
</evidence>
<comment type="caution">
    <text evidence="2">The sequence shown here is derived from an EMBL/GenBank/DDBJ whole genome shotgun (WGS) entry which is preliminary data.</text>
</comment>